<reference evidence="3 5" key="2">
    <citation type="submission" date="2016-06" db="EMBL/GenBank/DDBJ databases">
        <title>Genome sequence of Oerskovia enterophila DSM 43852.</title>
        <authorList>
            <person name="Poehlein A."/>
            <person name="Jag V."/>
            <person name="Bengelsdorf F.R."/>
            <person name="Daniel R."/>
            <person name="Duerre P."/>
        </authorList>
    </citation>
    <scope>NUCLEOTIDE SEQUENCE [LARGE SCALE GENOMIC DNA]</scope>
    <source>
        <strain evidence="3 5">DSM 43852</strain>
    </source>
</reference>
<dbReference type="EMBL" id="LRIE01000046">
    <property type="protein sequence ID" value="KZM36610.1"/>
    <property type="molecule type" value="Genomic_DNA"/>
</dbReference>
<keyword evidence="1" id="KW-1133">Transmembrane helix</keyword>
<keyword evidence="1" id="KW-0812">Transmembrane</keyword>
<dbReference type="RefSeq" id="WP_056653206.1">
    <property type="nucleotide sequence ID" value="NZ_LRIE01000046.1"/>
</dbReference>
<dbReference type="AlphaFoldDB" id="A0A163SNP5"/>
<name>A0A163SNP5_9CELL</name>
<reference evidence="2 4" key="1">
    <citation type="submission" date="2016-01" db="EMBL/GenBank/DDBJ databases">
        <title>Genome sequence of Oerskovia enterophila VJag, an agar and cellulose degrading bacterium.</title>
        <authorList>
            <person name="Poehlein A."/>
            <person name="Jag V."/>
            <person name="Bengelsdorf F."/>
            <person name="Duerre P."/>
            <person name="Daniel R."/>
        </authorList>
    </citation>
    <scope>NUCLEOTIDE SEQUENCE [LARGE SCALE GENOMIC DNA]</scope>
    <source>
        <strain evidence="2 4">VJag</strain>
    </source>
</reference>
<dbReference type="PATRIC" id="fig|43678.3.peg.702"/>
<protein>
    <submittedName>
        <fullName evidence="2">Uncharacterized protein</fullName>
    </submittedName>
</protein>
<accession>A0A163SNP5</accession>
<proteinExistence type="predicted"/>
<keyword evidence="5" id="KW-1185">Reference proteome</keyword>
<evidence type="ECO:0000313" key="2">
    <source>
        <dbReference type="EMBL" id="KZM36610.1"/>
    </source>
</evidence>
<feature type="transmembrane region" description="Helical" evidence="1">
    <location>
        <begin position="45"/>
        <end position="66"/>
    </location>
</feature>
<dbReference type="EMBL" id="MAQA01000029">
    <property type="protein sequence ID" value="OCI30790.1"/>
    <property type="molecule type" value="Genomic_DNA"/>
</dbReference>
<keyword evidence="1" id="KW-0472">Membrane</keyword>
<evidence type="ECO:0000313" key="5">
    <source>
        <dbReference type="Proteomes" id="UP000093412"/>
    </source>
</evidence>
<sequence>MSTQHVTEPAPVTAGLSRREIHHAATAPATPSLWQRLHGTPAHPVAIAAVTIVVGTLAGIGTGALLSL</sequence>
<organism evidence="2 4">
    <name type="scientific">Oerskovia enterophila</name>
    <dbReference type="NCBI Taxonomy" id="43678"/>
    <lineage>
        <taxon>Bacteria</taxon>
        <taxon>Bacillati</taxon>
        <taxon>Actinomycetota</taxon>
        <taxon>Actinomycetes</taxon>
        <taxon>Micrococcales</taxon>
        <taxon>Cellulomonadaceae</taxon>
        <taxon>Oerskovia</taxon>
    </lineage>
</organism>
<gene>
    <name evidence="3" type="ORF">OERS_25500</name>
    <name evidence="2" type="ORF">OJAG_06660</name>
</gene>
<dbReference type="OrthoDB" id="9953995at2"/>
<dbReference type="Proteomes" id="UP000076447">
    <property type="component" value="Unassembled WGS sequence"/>
</dbReference>
<evidence type="ECO:0000256" key="1">
    <source>
        <dbReference type="SAM" id="Phobius"/>
    </source>
</evidence>
<dbReference type="STRING" id="43678.OJAG_06660"/>
<comment type="caution">
    <text evidence="2">The sequence shown here is derived from an EMBL/GenBank/DDBJ whole genome shotgun (WGS) entry which is preliminary data.</text>
</comment>
<dbReference type="Proteomes" id="UP000093412">
    <property type="component" value="Unassembled WGS sequence"/>
</dbReference>
<evidence type="ECO:0000313" key="3">
    <source>
        <dbReference type="EMBL" id="OCI30790.1"/>
    </source>
</evidence>
<evidence type="ECO:0000313" key="4">
    <source>
        <dbReference type="Proteomes" id="UP000076447"/>
    </source>
</evidence>